<accession>A0A1G8DWV0</accession>
<evidence type="ECO:0000313" key="3">
    <source>
        <dbReference type="Proteomes" id="UP000199009"/>
    </source>
</evidence>
<keyword evidence="1" id="KW-0812">Transmembrane</keyword>
<evidence type="ECO:0000313" key="2">
    <source>
        <dbReference type="EMBL" id="SDH62167.1"/>
    </source>
</evidence>
<gene>
    <name evidence="2" type="ORF">SAMN04489810_3472</name>
</gene>
<dbReference type="Proteomes" id="UP000199009">
    <property type="component" value="Chromosome I"/>
</dbReference>
<feature type="transmembrane region" description="Helical" evidence="1">
    <location>
        <begin position="12"/>
        <end position="33"/>
    </location>
</feature>
<sequence length="42" mass="4974">MAIGRTVRTAGGWLLEQTILLVVLVFGFFLYHWPSRQRRLDR</sequence>
<organism evidence="2 3">
    <name type="scientific">Microbacterium pygmaeum</name>
    <dbReference type="NCBI Taxonomy" id="370764"/>
    <lineage>
        <taxon>Bacteria</taxon>
        <taxon>Bacillati</taxon>
        <taxon>Actinomycetota</taxon>
        <taxon>Actinomycetes</taxon>
        <taxon>Micrococcales</taxon>
        <taxon>Microbacteriaceae</taxon>
        <taxon>Microbacterium</taxon>
    </lineage>
</organism>
<proteinExistence type="predicted"/>
<name>A0A1G8DWV0_9MICO</name>
<protein>
    <submittedName>
        <fullName evidence="2">Uncharacterized protein</fullName>
    </submittedName>
</protein>
<keyword evidence="1" id="KW-0472">Membrane</keyword>
<evidence type="ECO:0000256" key="1">
    <source>
        <dbReference type="SAM" id="Phobius"/>
    </source>
</evidence>
<keyword evidence="1" id="KW-1133">Transmembrane helix</keyword>
<keyword evidence="3" id="KW-1185">Reference proteome</keyword>
<reference evidence="2 3" key="1">
    <citation type="submission" date="2016-10" db="EMBL/GenBank/DDBJ databases">
        <authorList>
            <person name="de Groot N.N."/>
        </authorList>
    </citation>
    <scope>NUCLEOTIDE SEQUENCE [LARGE SCALE GENOMIC DNA]</scope>
    <source>
        <strain evidence="2 3">DSM 23142</strain>
    </source>
</reference>
<dbReference type="AlphaFoldDB" id="A0A1G8DWV0"/>
<dbReference type="EMBL" id="LT629692">
    <property type="protein sequence ID" value="SDH62167.1"/>
    <property type="molecule type" value="Genomic_DNA"/>
</dbReference>